<proteinExistence type="predicted"/>
<dbReference type="EMBL" id="LT607753">
    <property type="protein sequence ID" value="SCG38014.1"/>
    <property type="molecule type" value="Genomic_DNA"/>
</dbReference>
<organism evidence="2 3">
    <name type="scientific">Micromonospora coxensis</name>
    <dbReference type="NCBI Taxonomy" id="356852"/>
    <lineage>
        <taxon>Bacteria</taxon>
        <taxon>Bacillati</taxon>
        <taxon>Actinomycetota</taxon>
        <taxon>Actinomycetes</taxon>
        <taxon>Micromonosporales</taxon>
        <taxon>Micromonosporaceae</taxon>
        <taxon>Micromonospora</taxon>
    </lineage>
</organism>
<sequence>MSSPDNLAPQPETVESVLRAAWEAFHPGQPTPLGWLTHTTARIHDHLHAQHTAPVPSAPPTPAGDEVARLRRQVWQTLHDVTAEHDIDPDAADRILHSLDLPGLPRRWQVHVTVPLTITVTATSRDEAVDAAEDVIDTALDGTDTYLNWNRADRQDTTPGDLDTTAGPPAELR</sequence>
<evidence type="ECO:0000313" key="2">
    <source>
        <dbReference type="EMBL" id="SCG38014.1"/>
    </source>
</evidence>
<evidence type="ECO:0000313" key="3">
    <source>
        <dbReference type="Proteomes" id="UP000198215"/>
    </source>
</evidence>
<gene>
    <name evidence="2" type="ORF">GA0070614_0463</name>
</gene>
<evidence type="ECO:0000256" key="1">
    <source>
        <dbReference type="SAM" id="MobiDB-lite"/>
    </source>
</evidence>
<accession>A0A1C5GW63</accession>
<feature type="region of interest" description="Disordered" evidence="1">
    <location>
        <begin position="150"/>
        <end position="173"/>
    </location>
</feature>
<dbReference type="Proteomes" id="UP000198215">
    <property type="component" value="Chromosome I"/>
</dbReference>
<dbReference type="AlphaFoldDB" id="A0A1C5GW63"/>
<reference evidence="3" key="1">
    <citation type="submission" date="2016-06" db="EMBL/GenBank/DDBJ databases">
        <authorList>
            <person name="Varghese N."/>
            <person name="Submissions Spin"/>
        </authorList>
    </citation>
    <scope>NUCLEOTIDE SEQUENCE [LARGE SCALE GENOMIC DNA]</scope>
    <source>
        <strain evidence="3">DSM 45161</strain>
    </source>
</reference>
<keyword evidence="3" id="KW-1185">Reference proteome</keyword>
<dbReference type="OrthoDB" id="3388415at2"/>
<protein>
    <submittedName>
        <fullName evidence="2">Uncharacterized protein</fullName>
    </submittedName>
</protein>
<dbReference type="RefSeq" id="WP_157744886.1">
    <property type="nucleotide sequence ID" value="NZ_LT607753.1"/>
</dbReference>
<name>A0A1C5GW63_9ACTN</name>